<evidence type="ECO:0000256" key="3">
    <source>
        <dbReference type="SAM" id="SignalP"/>
    </source>
</evidence>
<evidence type="ECO:0000313" key="4">
    <source>
        <dbReference type="EMBL" id="SJL18586.1"/>
    </source>
</evidence>
<reference evidence="5" key="1">
    <citation type="journal article" date="2017" name="Nat. Ecol. Evol.">
        <title>Genome expansion and lineage-specific genetic innovations in the forest pathogenic fungi Armillaria.</title>
        <authorList>
            <person name="Sipos G."/>
            <person name="Prasanna A.N."/>
            <person name="Walter M.C."/>
            <person name="O'Connor E."/>
            <person name="Balint B."/>
            <person name="Krizsan K."/>
            <person name="Kiss B."/>
            <person name="Hess J."/>
            <person name="Varga T."/>
            <person name="Slot J."/>
            <person name="Riley R."/>
            <person name="Boka B."/>
            <person name="Rigling D."/>
            <person name="Barry K."/>
            <person name="Lee J."/>
            <person name="Mihaltcheva S."/>
            <person name="LaButti K."/>
            <person name="Lipzen A."/>
            <person name="Waldron R."/>
            <person name="Moloney N.M."/>
            <person name="Sperisen C."/>
            <person name="Kredics L."/>
            <person name="Vagvoelgyi C."/>
            <person name="Patrignani A."/>
            <person name="Fitzpatrick D."/>
            <person name="Nagy I."/>
            <person name="Doyle S."/>
            <person name="Anderson J.B."/>
            <person name="Grigoriev I.V."/>
            <person name="Gueldener U."/>
            <person name="Muensterkoetter M."/>
            <person name="Nagy L.G."/>
        </authorList>
    </citation>
    <scope>NUCLEOTIDE SEQUENCE [LARGE SCALE GENOMIC DNA]</scope>
    <source>
        <strain evidence="5">C18/9</strain>
    </source>
</reference>
<protein>
    <submittedName>
        <fullName evidence="4">Uncharacterized protein</fullName>
    </submittedName>
</protein>
<feature type="transmembrane region" description="Helical" evidence="2">
    <location>
        <begin position="423"/>
        <end position="442"/>
    </location>
</feature>
<dbReference type="STRING" id="47428.A0A284SC60"/>
<organism evidence="4 5">
    <name type="scientific">Armillaria ostoyae</name>
    <name type="common">Armillaria root rot fungus</name>
    <dbReference type="NCBI Taxonomy" id="47428"/>
    <lineage>
        <taxon>Eukaryota</taxon>
        <taxon>Fungi</taxon>
        <taxon>Dikarya</taxon>
        <taxon>Basidiomycota</taxon>
        <taxon>Agaricomycotina</taxon>
        <taxon>Agaricomycetes</taxon>
        <taxon>Agaricomycetidae</taxon>
        <taxon>Agaricales</taxon>
        <taxon>Marasmiineae</taxon>
        <taxon>Physalacriaceae</taxon>
        <taxon>Armillaria</taxon>
    </lineage>
</organism>
<keyword evidence="2" id="KW-1133">Transmembrane helix</keyword>
<dbReference type="PANTHER" id="PTHR35043:SF7">
    <property type="entry name" value="TRANSCRIPTION FACTOR DOMAIN-CONTAINING PROTEIN"/>
    <property type="match status" value="1"/>
</dbReference>
<dbReference type="PANTHER" id="PTHR35043">
    <property type="entry name" value="TRANSCRIPTION FACTOR DOMAIN-CONTAINING PROTEIN"/>
    <property type="match status" value="1"/>
</dbReference>
<name>A0A284SC60_ARMOS</name>
<evidence type="ECO:0000313" key="5">
    <source>
        <dbReference type="Proteomes" id="UP000219338"/>
    </source>
</evidence>
<keyword evidence="2" id="KW-0472">Membrane</keyword>
<feature type="compositionally biased region" description="Polar residues" evidence="1">
    <location>
        <begin position="194"/>
        <end position="212"/>
    </location>
</feature>
<dbReference type="Proteomes" id="UP000219338">
    <property type="component" value="Unassembled WGS sequence"/>
</dbReference>
<sequence>MRSDARQSPLISDMHKNFVVILILLFVTRTFGAQTSPDDDKGVPACIGDQRTVLRIVWSCLATIFACTWLAVHPNVPGRNITTKGAISCAIERAKIMAITILAPEVIVAWATEQFIVAWKLRHGKYTYIVSVLRSWMEQNNESKLTLAHGFFLSMGGFYYTRTYKIRHQALDSHNATSTVPSSSPESDSLPSSVHETLSGRTTPLNPPSMSDDTPCWETVEVPGTLVTLKVLESEPNLVKNLAAVSPETIEDKSKGDALSKTVSTLQISWFIVQCIARAIQHLPITLLEMTALAFAGLSIITYCLWWYKPLNVKYHISLDGSDSRPTPEIHYAEESASPVKSSWLVWAYRRLVWLDDWIGRTTLGLSVYGHNEDIGDGACRFYSGTAREVGARLMAMVGIGFLFGAFHCVAWSFYFPSHTEMVLWRFSSIAVLIGFLVGGHFRVGDIILDWVDPEWTPKPASLFLRASRDDKTWSLTLAAISSFMVSVGIVAYIVARIILIVLAFLQLRSLPPLAFCTVQWTTYIPHI</sequence>
<accession>A0A284SC60</accession>
<dbReference type="OrthoDB" id="9451547at2759"/>
<dbReference type="OMA" id="AHSESIM"/>
<feature type="signal peptide" evidence="3">
    <location>
        <begin position="1"/>
        <end position="32"/>
    </location>
</feature>
<feature type="transmembrane region" description="Helical" evidence="2">
    <location>
        <begin position="287"/>
        <end position="308"/>
    </location>
</feature>
<feature type="region of interest" description="Disordered" evidence="1">
    <location>
        <begin position="175"/>
        <end position="214"/>
    </location>
</feature>
<feature type="transmembrane region" description="Helical" evidence="2">
    <location>
        <begin position="394"/>
        <end position="416"/>
    </location>
</feature>
<feature type="compositionally biased region" description="Low complexity" evidence="1">
    <location>
        <begin position="178"/>
        <end position="193"/>
    </location>
</feature>
<feature type="transmembrane region" description="Helical" evidence="2">
    <location>
        <begin position="56"/>
        <end position="72"/>
    </location>
</feature>
<feature type="transmembrane region" description="Helical" evidence="2">
    <location>
        <begin position="478"/>
        <end position="506"/>
    </location>
</feature>
<evidence type="ECO:0000256" key="2">
    <source>
        <dbReference type="SAM" id="Phobius"/>
    </source>
</evidence>
<keyword evidence="3" id="KW-0732">Signal</keyword>
<proteinExistence type="predicted"/>
<feature type="chain" id="PRO_5012990112" evidence="3">
    <location>
        <begin position="33"/>
        <end position="528"/>
    </location>
</feature>
<gene>
    <name evidence="4" type="ORF">ARMOST_22183</name>
</gene>
<dbReference type="AlphaFoldDB" id="A0A284SC60"/>
<evidence type="ECO:0000256" key="1">
    <source>
        <dbReference type="SAM" id="MobiDB-lite"/>
    </source>
</evidence>
<dbReference type="EMBL" id="FUEG01000063">
    <property type="protein sequence ID" value="SJL18586.1"/>
    <property type="molecule type" value="Genomic_DNA"/>
</dbReference>
<keyword evidence="5" id="KW-1185">Reference proteome</keyword>
<keyword evidence="2" id="KW-0812">Transmembrane</keyword>